<proteinExistence type="predicted"/>
<dbReference type="EMBL" id="JAVEPI010000001">
    <property type="protein sequence ID" value="KAK1444678.1"/>
    <property type="molecule type" value="Genomic_DNA"/>
</dbReference>
<feature type="compositionally biased region" description="Basic and acidic residues" evidence="1">
    <location>
        <begin position="434"/>
        <end position="464"/>
    </location>
</feature>
<dbReference type="PROSITE" id="PS51144">
    <property type="entry name" value="ALPHA_CA_2"/>
    <property type="match status" value="1"/>
</dbReference>
<accession>A0AAD8PG73</accession>
<evidence type="ECO:0000256" key="2">
    <source>
        <dbReference type="SAM" id="SignalP"/>
    </source>
</evidence>
<dbReference type="PANTHER" id="PTHR18952:SF276">
    <property type="entry name" value="CHROMOSOME UNDETERMINED SCAFFOLD_53, WHOLE GENOME SHOTGUN SEQUENCE"/>
    <property type="match status" value="1"/>
</dbReference>
<evidence type="ECO:0000313" key="5">
    <source>
        <dbReference type="Proteomes" id="UP001230268"/>
    </source>
</evidence>
<dbReference type="AlphaFoldDB" id="A0AAD8PG73"/>
<gene>
    <name evidence="4" type="ORF">BgAZ_105840</name>
</gene>
<feature type="compositionally biased region" description="Basic and acidic residues" evidence="1">
    <location>
        <begin position="365"/>
        <end position="382"/>
    </location>
</feature>
<evidence type="ECO:0000256" key="1">
    <source>
        <dbReference type="SAM" id="MobiDB-lite"/>
    </source>
</evidence>
<evidence type="ECO:0000313" key="4">
    <source>
        <dbReference type="EMBL" id="KAK1444678.1"/>
    </source>
</evidence>
<sequence length="732" mass="81753">MIVSLSVLLCMSTDLVSTFSLGVHNRDHVGGLDGHNAAPTLEKASDEAPINLTTDTHPGNVTHEHTPNITLHLGGEVKKEEGKTLPSWNYALHGADWTAGMCRIGRMQSPVDLHVDGLVTRAQDNIKDIFEAVLKGNSVPHSIKNGWKRGDMVYTYRHLISAVQVLRTDQVFRLSVPTTEGSSFGALFTTDKPNLYMATHLEFHSPSEHTFDGSANRRQVEVQIWHYYGDDADSGISGIEKNERTDLNVLVNSDDLFTPGEDDAEKGKHQDHDANKQPPHDKPKDEVKVEKHAEAKEEPVKHGEAHPPANETVHQADATKAANHVEGTLAVKHVDTNVHHGNGKHERHERNQQNGHVSHHAAQNEAHHDHGEIATEKHAEDDHEHEDEEDVIEEEEVAEEDENDNGEASFIEVFGDAEFKDGHHVVSPAGLAKGAEKEEVKHEEKTGGKEVKNETNKEGEKNVEAPKHPLQTEKSLQYDDMLEHEQFDLLNKYLLEHLHNATYDKEGETVHVRDKTKARRENAHWGRWAVLSMTFMSEEMEKTKIETLKSFPSERFMEQVVKAGSQVEVKGDNTSPTVGELGTAGGTELPIVELDSPINLSSVLMMLETKDLNYFAYDGSFTHPGCEETVRWYVAKESLPISTELMLRINRMLNQTHDSSAVSEPINKYRELQNVNNNLHNAGKVHLVHGYPMEYFIATSFDKVETTTRSGGLSMGFPKFAIYAIIALCVVL</sequence>
<feature type="compositionally biased region" description="Basic and acidic residues" evidence="1">
    <location>
        <begin position="265"/>
        <end position="305"/>
    </location>
</feature>
<dbReference type="Pfam" id="PF00194">
    <property type="entry name" value="Carb_anhydrase"/>
    <property type="match status" value="1"/>
</dbReference>
<feature type="signal peptide" evidence="2">
    <location>
        <begin position="1"/>
        <end position="18"/>
    </location>
</feature>
<protein>
    <recommendedName>
        <fullName evidence="3">Alpha-carbonic anhydrase domain-containing protein</fullName>
    </recommendedName>
</protein>
<feature type="region of interest" description="Disordered" evidence="1">
    <location>
        <begin position="253"/>
        <end position="318"/>
    </location>
</feature>
<keyword evidence="5" id="KW-1185">Reference proteome</keyword>
<reference evidence="4" key="1">
    <citation type="submission" date="2023-08" db="EMBL/GenBank/DDBJ databases">
        <title>Draft sequence of the Babesia gibsoni genome.</title>
        <authorList>
            <person name="Yamagishi J.Y."/>
            <person name="Xuan X.X."/>
        </authorList>
    </citation>
    <scope>NUCLEOTIDE SEQUENCE</scope>
    <source>
        <strain evidence="4">Azabu</strain>
    </source>
</reference>
<organism evidence="4 5">
    <name type="scientific">Babesia gibsoni</name>
    <dbReference type="NCBI Taxonomy" id="33632"/>
    <lineage>
        <taxon>Eukaryota</taxon>
        <taxon>Sar</taxon>
        <taxon>Alveolata</taxon>
        <taxon>Apicomplexa</taxon>
        <taxon>Aconoidasida</taxon>
        <taxon>Piroplasmida</taxon>
        <taxon>Babesiidae</taxon>
        <taxon>Babesia</taxon>
    </lineage>
</organism>
<dbReference type="Proteomes" id="UP001230268">
    <property type="component" value="Unassembled WGS sequence"/>
</dbReference>
<dbReference type="InterPro" id="IPR036398">
    <property type="entry name" value="CA_dom_sf"/>
</dbReference>
<comment type="caution">
    <text evidence="4">The sequence shown here is derived from an EMBL/GenBank/DDBJ whole genome shotgun (WGS) entry which is preliminary data.</text>
</comment>
<feature type="domain" description="Alpha-carbonic anhydrase" evidence="3">
    <location>
        <begin position="86"/>
        <end position="684"/>
    </location>
</feature>
<dbReference type="GO" id="GO:0004089">
    <property type="term" value="F:carbonate dehydratase activity"/>
    <property type="evidence" value="ECO:0007669"/>
    <property type="project" value="InterPro"/>
</dbReference>
<dbReference type="InterPro" id="IPR023561">
    <property type="entry name" value="Carbonic_anhydrase_a-class"/>
</dbReference>
<dbReference type="SUPFAM" id="SSF51069">
    <property type="entry name" value="Carbonic anhydrase"/>
    <property type="match status" value="2"/>
</dbReference>
<evidence type="ECO:0000259" key="3">
    <source>
        <dbReference type="PROSITE" id="PS51144"/>
    </source>
</evidence>
<dbReference type="PANTHER" id="PTHR18952">
    <property type="entry name" value="CARBONIC ANHYDRASE"/>
    <property type="match status" value="1"/>
</dbReference>
<keyword evidence="2" id="KW-0732">Signal</keyword>
<feature type="region of interest" description="Disordered" evidence="1">
    <location>
        <begin position="430"/>
        <end position="464"/>
    </location>
</feature>
<dbReference type="InterPro" id="IPR001148">
    <property type="entry name" value="CA_dom"/>
</dbReference>
<feature type="region of interest" description="Disordered" evidence="1">
    <location>
        <begin position="338"/>
        <end position="406"/>
    </location>
</feature>
<dbReference type="Gene3D" id="3.10.200.10">
    <property type="entry name" value="Alpha carbonic anhydrase"/>
    <property type="match status" value="2"/>
</dbReference>
<dbReference type="GO" id="GO:0006730">
    <property type="term" value="P:one-carbon metabolic process"/>
    <property type="evidence" value="ECO:0007669"/>
    <property type="project" value="TreeGrafter"/>
</dbReference>
<feature type="compositionally biased region" description="Basic and acidic residues" evidence="1">
    <location>
        <begin position="338"/>
        <end position="351"/>
    </location>
</feature>
<name>A0AAD8PG73_BABGI</name>
<feature type="compositionally biased region" description="Acidic residues" evidence="1">
    <location>
        <begin position="383"/>
        <end position="405"/>
    </location>
</feature>
<dbReference type="GO" id="GO:0008270">
    <property type="term" value="F:zinc ion binding"/>
    <property type="evidence" value="ECO:0007669"/>
    <property type="project" value="InterPro"/>
</dbReference>
<feature type="chain" id="PRO_5042237391" description="Alpha-carbonic anhydrase domain-containing protein" evidence="2">
    <location>
        <begin position="19"/>
        <end position="732"/>
    </location>
</feature>
<dbReference type="SMART" id="SM01057">
    <property type="entry name" value="Carb_anhydrase"/>
    <property type="match status" value="1"/>
</dbReference>